<gene>
    <name evidence="2" type="ORF">SAMN04488060_0871</name>
</gene>
<reference evidence="3" key="1">
    <citation type="submission" date="2016-10" db="EMBL/GenBank/DDBJ databases">
        <authorList>
            <person name="Varghese N."/>
            <person name="Submissions S."/>
        </authorList>
    </citation>
    <scope>NUCLEOTIDE SEQUENCE [LARGE SCALE GENOMIC DNA]</scope>
    <source>
        <strain evidence="3">CGMCC 1.7715</strain>
    </source>
</reference>
<keyword evidence="1" id="KW-0175">Coiled coil</keyword>
<evidence type="ECO:0000256" key="1">
    <source>
        <dbReference type="SAM" id="Coils"/>
    </source>
</evidence>
<proteinExistence type="predicted"/>
<dbReference type="AlphaFoldDB" id="A0A1I5LAP1"/>
<sequence>MSDWRERQAEVNLLREEIQEHQKRLFLFQQEQSASLQEIQDERARRAPKFEYLILEDVSEEELDIRGANGWELVNFASYSVGGGGMGVTAYKVHLRYVFKREMLPLSDELQAIYDEMDNLRREIATKSARVDALVD</sequence>
<organism evidence="2 3">
    <name type="scientific">Qipengyuania nanhaisediminis</name>
    <dbReference type="NCBI Taxonomy" id="604088"/>
    <lineage>
        <taxon>Bacteria</taxon>
        <taxon>Pseudomonadati</taxon>
        <taxon>Pseudomonadota</taxon>
        <taxon>Alphaproteobacteria</taxon>
        <taxon>Sphingomonadales</taxon>
        <taxon>Erythrobacteraceae</taxon>
        <taxon>Qipengyuania</taxon>
    </lineage>
</organism>
<protein>
    <submittedName>
        <fullName evidence="2">Uncharacterized protein</fullName>
    </submittedName>
</protein>
<dbReference type="Proteomes" id="UP000199331">
    <property type="component" value="Unassembled WGS sequence"/>
</dbReference>
<keyword evidence="3" id="KW-1185">Reference proteome</keyword>
<name>A0A1I5LAP1_9SPHN</name>
<dbReference type="STRING" id="604088.SAMN04488060_0871"/>
<feature type="coiled-coil region" evidence="1">
    <location>
        <begin position="4"/>
        <end position="31"/>
    </location>
</feature>
<evidence type="ECO:0000313" key="2">
    <source>
        <dbReference type="EMBL" id="SFO94317.1"/>
    </source>
</evidence>
<dbReference type="EMBL" id="FOWZ01000001">
    <property type="protein sequence ID" value="SFO94317.1"/>
    <property type="molecule type" value="Genomic_DNA"/>
</dbReference>
<evidence type="ECO:0000313" key="3">
    <source>
        <dbReference type="Proteomes" id="UP000199331"/>
    </source>
</evidence>
<dbReference type="RefSeq" id="WP_090477594.1">
    <property type="nucleotide sequence ID" value="NZ_FOWZ01000001.1"/>
</dbReference>
<accession>A0A1I5LAP1</accession>